<dbReference type="EMBL" id="AP015038">
    <property type="protein sequence ID" value="BAT88785.1"/>
    <property type="molecule type" value="Genomic_DNA"/>
</dbReference>
<evidence type="ECO:0000313" key="2">
    <source>
        <dbReference type="Proteomes" id="UP000291084"/>
    </source>
</evidence>
<sequence>MHFFCCVWLWTPPSRMWLPFKNKNYVQLPFSGCVSPFVLLCILSQEKHSLLLPRIHGPRDVLQQACSPPSNQQVAAGLPNSSWTKPMLLVFAAAVKLSSPCVPPTSPGYVLLCWSGLLCLPWM</sequence>
<organism evidence="1 2">
    <name type="scientific">Vigna angularis var. angularis</name>
    <dbReference type="NCBI Taxonomy" id="157739"/>
    <lineage>
        <taxon>Eukaryota</taxon>
        <taxon>Viridiplantae</taxon>
        <taxon>Streptophyta</taxon>
        <taxon>Embryophyta</taxon>
        <taxon>Tracheophyta</taxon>
        <taxon>Spermatophyta</taxon>
        <taxon>Magnoliopsida</taxon>
        <taxon>eudicotyledons</taxon>
        <taxon>Gunneridae</taxon>
        <taxon>Pentapetalae</taxon>
        <taxon>rosids</taxon>
        <taxon>fabids</taxon>
        <taxon>Fabales</taxon>
        <taxon>Fabaceae</taxon>
        <taxon>Papilionoideae</taxon>
        <taxon>50 kb inversion clade</taxon>
        <taxon>NPAAA clade</taxon>
        <taxon>indigoferoid/millettioid clade</taxon>
        <taxon>Phaseoleae</taxon>
        <taxon>Vigna</taxon>
    </lineage>
</organism>
<dbReference type="Proteomes" id="UP000291084">
    <property type="component" value="Chromosome 5"/>
</dbReference>
<gene>
    <name evidence="1" type="primary">Vigan.05G239300</name>
    <name evidence="1" type="ORF">VIGAN_05239300</name>
</gene>
<reference evidence="1 2" key="1">
    <citation type="journal article" date="2015" name="Sci. Rep.">
        <title>The power of single molecule real-time sequencing technology in the de novo assembly of a eukaryotic genome.</title>
        <authorList>
            <person name="Sakai H."/>
            <person name="Naito K."/>
            <person name="Ogiso-Tanaka E."/>
            <person name="Takahashi Y."/>
            <person name="Iseki K."/>
            <person name="Muto C."/>
            <person name="Satou K."/>
            <person name="Teruya K."/>
            <person name="Shiroma A."/>
            <person name="Shimoji M."/>
            <person name="Hirano T."/>
            <person name="Itoh T."/>
            <person name="Kaga A."/>
            <person name="Tomooka N."/>
        </authorList>
    </citation>
    <scope>NUCLEOTIDE SEQUENCE [LARGE SCALE GENOMIC DNA]</scope>
    <source>
        <strain evidence="2">cv. Shumari</strain>
    </source>
</reference>
<protein>
    <submittedName>
        <fullName evidence="1">Uncharacterized protein</fullName>
    </submittedName>
</protein>
<accession>A0A0S3S7G5</accession>
<proteinExistence type="predicted"/>
<dbReference type="AlphaFoldDB" id="A0A0S3S7G5"/>
<keyword evidence="2" id="KW-1185">Reference proteome</keyword>
<name>A0A0S3S7G5_PHAAN</name>
<evidence type="ECO:0000313" key="1">
    <source>
        <dbReference type="EMBL" id="BAT88785.1"/>
    </source>
</evidence>